<evidence type="ECO:0000313" key="2">
    <source>
        <dbReference type="Proteomes" id="UP000603912"/>
    </source>
</evidence>
<reference evidence="1" key="1">
    <citation type="journal article" date="2014" name="Int. J. Syst. Evol. Microbiol.">
        <title>Complete genome sequence of Corynebacterium casei LMG S-19264T (=DSM 44701T), isolated from a smear-ripened cheese.</title>
        <authorList>
            <consortium name="US DOE Joint Genome Institute (JGI-PGF)"/>
            <person name="Walter F."/>
            <person name="Albersmeier A."/>
            <person name="Kalinowski J."/>
            <person name="Ruckert C."/>
        </authorList>
    </citation>
    <scope>NUCLEOTIDE SEQUENCE</scope>
    <source>
        <strain evidence="1">CGMCC 1.12214</strain>
    </source>
</reference>
<accession>A0A917MM11</accession>
<protein>
    <submittedName>
        <fullName evidence="1">Uncharacterized protein</fullName>
    </submittedName>
</protein>
<reference evidence="1" key="2">
    <citation type="submission" date="2020-09" db="EMBL/GenBank/DDBJ databases">
        <authorList>
            <person name="Sun Q."/>
            <person name="Zhou Y."/>
        </authorList>
    </citation>
    <scope>NUCLEOTIDE SEQUENCE</scope>
    <source>
        <strain evidence="1">CGMCC 1.12214</strain>
    </source>
</reference>
<proteinExistence type="predicted"/>
<dbReference type="Proteomes" id="UP000603912">
    <property type="component" value="Unassembled WGS sequence"/>
</dbReference>
<dbReference type="EMBL" id="BMES01000003">
    <property type="protein sequence ID" value="GGH33344.1"/>
    <property type="molecule type" value="Genomic_DNA"/>
</dbReference>
<evidence type="ECO:0000313" key="1">
    <source>
        <dbReference type="EMBL" id="GGH33344.1"/>
    </source>
</evidence>
<dbReference type="AlphaFoldDB" id="A0A917MM11"/>
<comment type="caution">
    <text evidence="1">The sequence shown here is derived from an EMBL/GenBank/DDBJ whole genome shotgun (WGS) entry which is preliminary data.</text>
</comment>
<gene>
    <name evidence="1" type="ORF">GCM10007036_45890</name>
</gene>
<name>A0A917MM11_9HYPH</name>
<sequence>MPTIGGIGASERLIAPQDGAAERGCVMSQATLDFPDLERATGPSPADIGLGRAAWAIVQAIGVGRVAGLAGAVALIGGVLLLNPDLPRFARSDDAPAATAPTEPLSWVQVSRPIAMFALDTTLLPREGRAIEARRHAGGGGREEIQSFGRPEAGQPFARLVAYRPGSEAAAPGSLFLDTARRAAEAGYAVTRSAVPVPTPTKFGAAESADVVLSRAGAQYACVAWRVLAEDADLRLSGWMCGGADRPADRLTLSCALDRLDLVGAGDDRALKAYFTRAERNRLPQCATRATPGGRRAGWLDADAERALRLRSHS</sequence>
<organism evidence="1 2">
    <name type="scientific">Alsobacter metallidurans</name>
    <dbReference type="NCBI Taxonomy" id="340221"/>
    <lineage>
        <taxon>Bacteria</taxon>
        <taxon>Pseudomonadati</taxon>
        <taxon>Pseudomonadota</taxon>
        <taxon>Alphaproteobacteria</taxon>
        <taxon>Hyphomicrobiales</taxon>
        <taxon>Alsobacteraceae</taxon>
        <taxon>Alsobacter</taxon>
    </lineage>
</organism>
<keyword evidence="2" id="KW-1185">Reference proteome</keyword>